<evidence type="ECO:0000313" key="5">
    <source>
        <dbReference type="Proteomes" id="UP000824120"/>
    </source>
</evidence>
<dbReference type="Gene3D" id="3.10.20.90">
    <property type="entry name" value="Phosphatidylinositol 3-kinase Catalytic Subunit, Chain A, domain 1"/>
    <property type="match status" value="1"/>
</dbReference>
<dbReference type="OrthoDB" id="267397at2759"/>
<feature type="compositionally biased region" description="Low complexity" evidence="1">
    <location>
        <begin position="714"/>
        <end position="724"/>
    </location>
</feature>
<dbReference type="Proteomes" id="UP000824120">
    <property type="component" value="Chromosome 6"/>
</dbReference>
<keyword evidence="2" id="KW-1133">Transmembrane helix</keyword>
<dbReference type="SMART" id="SM00213">
    <property type="entry name" value="UBQ"/>
    <property type="match status" value="1"/>
</dbReference>
<dbReference type="Pfam" id="PF00240">
    <property type="entry name" value="ubiquitin"/>
    <property type="match status" value="1"/>
</dbReference>
<feature type="compositionally biased region" description="Low complexity" evidence="1">
    <location>
        <begin position="635"/>
        <end position="671"/>
    </location>
</feature>
<keyword evidence="2" id="KW-0812">Transmembrane</keyword>
<organism evidence="4 5">
    <name type="scientific">Solanum commersonii</name>
    <name type="common">Commerson's wild potato</name>
    <name type="synonym">Commerson's nightshade</name>
    <dbReference type="NCBI Taxonomy" id="4109"/>
    <lineage>
        <taxon>Eukaryota</taxon>
        <taxon>Viridiplantae</taxon>
        <taxon>Streptophyta</taxon>
        <taxon>Embryophyta</taxon>
        <taxon>Tracheophyta</taxon>
        <taxon>Spermatophyta</taxon>
        <taxon>Magnoliopsida</taxon>
        <taxon>eudicotyledons</taxon>
        <taxon>Gunneridae</taxon>
        <taxon>Pentapetalae</taxon>
        <taxon>asterids</taxon>
        <taxon>lamiids</taxon>
        <taxon>Solanales</taxon>
        <taxon>Solanaceae</taxon>
        <taxon>Solanoideae</taxon>
        <taxon>Solaneae</taxon>
        <taxon>Solanum</taxon>
    </lineage>
</organism>
<feature type="compositionally biased region" description="Polar residues" evidence="1">
    <location>
        <begin position="352"/>
        <end position="372"/>
    </location>
</feature>
<keyword evidence="5" id="KW-1185">Reference proteome</keyword>
<gene>
    <name evidence="4" type="ORF">H5410_030938</name>
</gene>
<proteinExistence type="predicted"/>
<evidence type="ECO:0000256" key="1">
    <source>
        <dbReference type="SAM" id="MobiDB-lite"/>
    </source>
</evidence>
<protein>
    <recommendedName>
        <fullName evidence="3">Ubiquitin-like domain-containing protein</fullName>
    </recommendedName>
</protein>
<dbReference type="PANTHER" id="PTHR15204:SF0">
    <property type="entry name" value="LARGE PROLINE-RICH PROTEIN BAG6"/>
    <property type="match status" value="1"/>
</dbReference>
<feature type="compositionally biased region" description="Polar residues" evidence="1">
    <location>
        <begin position="96"/>
        <end position="116"/>
    </location>
</feature>
<dbReference type="CDD" id="cd17039">
    <property type="entry name" value="Ubl_ubiquitin_like"/>
    <property type="match status" value="1"/>
</dbReference>
<dbReference type="InterPro" id="IPR000626">
    <property type="entry name" value="Ubiquitin-like_dom"/>
</dbReference>
<dbReference type="EMBL" id="JACXVP010000006">
    <property type="protein sequence ID" value="KAG5599568.1"/>
    <property type="molecule type" value="Genomic_DNA"/>
</dbReference>
<evidence type="ECO:0000259" key="3">
    <source>
        <dbReference type="PROSITE" id="PS50053"/>
    </source>
</evidence>
<dbReference type="InterPro" id="IPR029071">
    <property type="entry name" value="Ubiquitin-like_domsf"/>
</dbReference>
<accession>A0A9J5YIU6</accession>
<feature type="region of interest" description="Disordered" evidence="1">
    <location>
        <begin position="95"/>
        <end position="116"/>
    </location>
</feature>
<sequence>MVSNGAEDVQICGSGEAECPETTVEIKIKMLDSQTYTLRVDKCVPVPALKEQIATVTGVLTEQQRLICRGKVLKDDQLLSAYHVEDGHTLHLVVRQPSSDSTPDPQAIASASSAGYSQGNRVSPGVVVGTYSSSDHGDGIFPDLNRIVTAVLGSFGIASAGGGNEGIDLHAKLSPSVLAFTLISFTFSEFRTTTFTWGKKGFTFTLDLNRMTSLSSVLGQEHGLNGLSVAGMWKVTLSLKVMRWLVQVLIEASKEQRMTVGRWKTKHHFAEFFCTLKYNEHGRYASFIAVQGGSRKLQNSLGSQKRVRKQQLLDNIRSNLLLLNPTEAINGRQKQLKGFGPASLGNIRDSGRSQTEQAHTRDQSSVTTSASARLTDVPPEALQAPVIPDSLTTLTQYLSHLTAEFRANVRGQSETTQSAGVHVADRTALEATTHSIGERGFPTPASLAEVIILTRQLFMEQVVECLSQFSTLLENQASVTNPGERMRIQSYALRTGGLFRNIGAMLLELGRTTMTLRMGETPDDAVVNAGPAVFVSTAGPNPIMVQPLPFQPNASFGAVPVGTVQNNTGFSGGSVSSGFIPRNIDIRIRTGYFFLFAFIMLLLVTKTAMFIFSFTESPVSLGSFMASNPNRREPAGGSQQPGQAGQAASIGGSSDQQNTGGTRSSSARESAVRVVPIRTVVTAVPASIGRSTSDSVRNPMGIFYPVLARVQHVSSGNSNNSGASQESDQNNLHGVETRNPANPDSAGQQQNAGLPTVEGNFSSFSEASNGEEFSAQYQSSVDQLLRSLFSGESVHHENVNDRGVSMNSTSGDGVEAENNSNSQETEAAGDEGVFLSNILRHIMPIISETNGTSSANLPSERSNMAEDRSNGRQTQKTQRMQVLHISAAILHCHQAQSVKRGSDFVVSARKCNAALCCISTLWCSGNCFEVLLVIFGFAKQIETFILSAAEYRMNIYSFHLMIKKNILQKKELRYLTIIPSLSSTSYNNNHISYHIIYLYIVGEENMSCNFSSSSSFFLEVFKFNINYLKINFNYITYL</sequence>
<keyword evidence="2" id="KW-0472">Membrane</keyword>
<feature type="compositionally biased region" description="Polar residues" evidence="1">
    <location>
        <begin position="849"/>
        <end position="862"/>
    </location>
</feature>
<dbReference type="GO" id="GO:0071818">
    <property type="term" value="C:BAT3 complex"/>
    <property type="evidence" value="ECO:0007669"/>
    <property type="project" value="TreeGrafter"/>
</dbReference>
<evidence type="ECO:0000313" key="4">
    <source>
        <dbReference type="EMBL" id="KAG5599568.1"/>
    </source>
</evidence>
<comment type="caution">
    <text evidence="4">The sequence shown here is derived from an EMBL/GenBank/DDBJ whole genome shotgun (WGS) entry which is preliminary data.</text>
</comment>
<dbReference type="GO" id="GO:0036503">
    <property type="term" value="P:ERAD pathway"/>
    <property type="evidence" value="ECO:0007669"/>
    <property type="project" value="TreeGrafter"/>
</dbReference>
<name>A0A9J5YIU6_SOLCO</name>
<dbReference type="InterPro" id="IPR019956">
    <property type="entry name" value="Ubiquitin_dom"/>
</dbReference>
<feature type="region of interest" description="Disordered" evidence="1">
    <location>
        <begin position="849"/>
        <end position="877"/>
    </location>
</feature>
<feature type="region of interest" description="Disordered" evidence="1">
    <location>
        <begin position="714"/>
        <end position="769"/>
    </location>
</feature>
<dbReference type="AlphaFoldDB" id="A0A9J5YIU6"/>
<dbReference type="PROSITE" id="PS50053">
    <property type="entry name" value="UBIQUITIN_2"/>
    <property type="match status" value="1"/>
</dbReference>
<feature type="region of interest" description="Disordered" evidence="1">
    <location>
        <begin position="335"/>
        <end position="381"/>
    </location>
</feature>
<dbReference type="PANTHER" id="PTHR15204">
    <property type="entry name" value="LARGE PROLINE-RICH PROTEIN BAG6"/>
    <property type="match status" value="1"/>
</dbReference>
<dbReference type="SUPFAM" id="SSF54236">
    <property type="entry name" value="Ubiquitin-like"/>
    <property type="match status" value="1"/>
</dbReference>
<dbReference type="GO" id="GO:0031593">
    <property type="term" value="F:polyubiquitin modification-dependent protein binding"/>
    <property type="evidence" value="ECO:0007669"/>
    <property type="project" value="TreeGrafter"/>
</dbReference>
<evidence type="ECO:0000256" key="2">
    <source>
        <dbReference type="SAM" id="Phobius"/>
    </source>
</evidence>
<reference evidence="4 5" key="1">
    <citation type="submission" date="2020-09" db="EMBL/GenBank/DDBJ databases">
        <title>De no assembly of potato wild relative species, Solanum commersonii.</title>
        <authorList>
            <person name="Cho K."/>
        </authorList>
    </citation>
    <scope>NUCLEOTIDE SEQUENCE [LARGE SCALE GENOMIC DNA]</scope>
    <source>
        <strain evidence="4">LZ3.2</strain>
        <tissue evidence="4">Leaf</tissue>
    </source>
</reference>
<feature type="domain" description="Ubiquitin-like" evidence="3">
    <location>
        <begin position="24"/>
        <end position="99"/>
    </location>
</feature>
<feature type="region of interest" description="Disordered" evidence="1">
    <location>
        <begin position="625"/>
        <end position="671"/>
    </location>
</feature>
<feature type="region of interest" description="Disordered" evidence="1">
    <location>
        <begin position="796"/>
        <end position="830"/>
    </location>
</feature>
<feature type="compositionally biased region" description="Polar residues" evidence="1">
    <location>
        <begin position="805"/>
        <end position="825"/>
    </location>
</feature>
<dbReference type="PRINTS" id="PR00348">
    <property type="entry name" value="UBIQUITIN"/>
</dbReference>
<feature type="transmembrane region" description="Helical" evidence="2">
    <location>
        <begin position="592"/>
        <end position="614"/>
    </location>
</feature>
<dbReference type="FunFam" id="3.10.20.90:FF:000154">
    <property type="entry name" value="Large proline-rich protein BAG6"/>
    <property type="match status" value="1"/>
</dbReference>
<feature type="compositionally biased region" description="Polar residues" evidence="1">
    <location>
        <begin position="739"/>
        <end position="768"/>
    </location>
</feature>
<dbReference type="GO" id="GO:0051787">
    <property type="term" value="F:misfolded protein binding"/>
    <property type="evidence" value="ECO:0007669"/>
    <property type="project" value="TreeGrafter"/>
</dbReference>